<dbReference type="EMBL" id="KZ505750">
    <property type="protein sequence ID" value="PKU45648.1"/>
    <property type="molecule type" value="Genomic_DNA"/>
</dbReference>
<keyword evidence="2" id="KW-1185">Reference proteome</keyword>
<dbReference type="AlphaFoldDB" id="A0A2I0UHZ9"/>
<reference evidence="2" key="2">
    <citation type="submission" date="2017-12" db="EMBL/GenBank/DDBJ databases">
        <title>Genome sequence of the Bar-tailed Godwit (Limosa lapponica baueri).</title>
        <authorList>
            <person name="Lima N.C.B."/>
            <person name="Parody-Merino A.M."/>
            <person name="Battley P.F."/>
            <person name="Fidler A.E."/>
            <person name="Prosdocimi F."/>
        </authorList>
    </citation>
    <scope>NUCLEOTIDE SEQUENCE [LARGE SCALE GENOMIC DNA]</scope>
</reference>
<gene>
    <name evidence="1" type="ORF">llap_4076</name>
</gene>
<proteinExistence type="predicted"/>
<dbReference type="Proteomes" id="UP000233556">
    <property type="component" value="Unassembled WGS sequence"/>
</dbReference>
<name>A0A2I0UHZ9_LIMLA</name>
<accession>A0A2I0UHZ9</accession>
<reference evidence="2" key="1">
    <citation type="submission" date="2017-11" db="EMBL/GenBank/DDBJ databases">
        <authorList>
            <person name="Lima N.C."/>
            <person name="Parody-Merino A.M."/>
            <person name="Battley P.F."/>
            <person name="Fidler A.E."/>
            <person name="Prosdocimi F."/>
        </authorList>
    </citation>
    <scope>NUCLEOTIDE SEQUENCE [LARGE SCALE GENOMIC DNA]</scope>
</reference>
<dbReference type="OrthoDB" id="10598821at2759"/>
<protein>
    <submittedName>
        <fullName evidence="1">Uncharacterized protein</fullName>
    </submittedName>
</protein>
<evidence type="ECO:0000313" key="2">
    <source>
        <dbReference type="Proteomes" id="UP000233556"/>
    </source>
</evidence>
<evidence type="ECO:0000313" key="1">
    <source>
        <dbReference type="EMBL" id="PKU45648.1"/>
    </source>
</evidence>
<sequence>MEYKESGYAAETPKSVLYSSFVLLKEKYLHKSKIEDGIKPNEIAGFDKIAGTVTHFFPREHIDDKVQCKKFKNLLDVWTKRKGTASFLLPEVTGVTDGDGLSGFQLLGFGGTTPVMEWRADGSPGLGFVVTSSGTATISFAELVLHVPGLLGASYLMSAYGRDDYLMSQSWLGSHQDTFVKDI</sequence>
<organism evidence="1 2">
    <name type="scientific">Limosa lapponica baueri</name>
    <dbReference type="NCBI Taxonomy" id="1758121"/>
    <lineage>
        <taxon>Eukaryota</taxon>
        <taxon>Metazoa</taxon>
        <taxon>Chordata</taxon>
        <taxon>Craniata</taxon>
        <taxon>Vertebrata</taxon>
        <taxon>Euteleostomi</taxon>
        <taxon>Archelosauria</taxon>
        <taxon>Archosauria</taxon>
        <taxon>Dinosauria</taxon>
        <taxon>Saurischia</taxon>
        <taxon>Theropoda</taxon>
        <taxon>Coelurosauria</taxon>
        <taxon>Aves</taxon>
        <taxon>Neognathae</taxon>
        <taxon>Neoaves</taxon>
        <taxon>Charadriiformes</taxon>
        <taxon>Scolopacidae</taxon>
        <taxon>Limosa</taxon>
    </lineage>
</organism>